<dbReference type="Pfam" id="PF22028">
    <property type="entry name" value="DUF6934"/>
    <property type="match status" value="1"/>
</dbReference>
<keyword evidence="2" id="KW-1185">Reference proteome</keyword>
<dbReference type="RefSeq" id="WP_341695200.1">
    <property type="nucleotide sequence ID" value="NZ_JBBYHR010000001.1"/>
</dbReference>
<dbReference type="EMBL" id="JBBYHR010000001">
    <property type="protein sequence ID" value="MEL1242876.1"/>
    <property type="molecule type" value="Genomic_DNA"/>
</dbReference>
<name>A0ABU9HSC7_9FLAO</name>
<dbReference type="Proteomes" id="UP001464555">
    <property type="component" value="Unassembled WGS sequence"/>
</dbReference>
<gene>
    <name evidence="1" type="ORF">AAEO56_01270</name>
</gene>
<protein>
    <submittedName>
        <fullName evidence="1">Uncharacterized protein</fullName>
    </submittedName>
</protein>
<dbReference type="InterPro" id="IPR053865">
    <property type="entry name" value="DUF6934"/>
</dbReference>
<accession>A0ABU9HSC7</accession>
<reference evidence="1 2" key="1">
    <citation type="submission" date="2024-04" db="EMBL/GenBank/DDBJ databases">
        <title>Flavobacterium sp. DGU11 16S ribosomal RNA gene Genome sequencing and assembly.</title>
        <authorList>
            <person name="Park S."/>
        </authorList>
    </citation>
    <scope>NUCLEOTIDE SEQUENCE [LARGE SCALE GENOMIC DNA]</scope>
    <source>
        <strain evidence="1 2">DGU11</strain>
    </source>
</reference>
<proteinExistence type="predicted"/>
<sequence length="186" mass="20631">MRLLISISDVIKIPLFTTALPIGNKAVSLPMKRPKYELSSNADFTVFGFVSTGAYGRIPKAIKYTPTLNKDVYNLGFGTIISNNAETGELEIDDTSTNGNADLQMILATVFRSMHAFTEAHPKSYVLFGSSDPAKMRLYRMALSKNYNLVSKTFHLFGAVHNAKGQLVNVPFDLKANVEGFFIKRR</sequence>
<organism evidence="1 2">
    <name type="scientific">Flavobacterium arundinis</name>
    <dbReference type="NCBI Taxonomy" id="3139143"/>
    <lineage>
        <taxon>Bacteria</taxon>
        <taxon>Pseudomonadati</taxon>
        <taxon>Bacteroidota</taxon>
        <taxon>Flavobacteriia</taxon>
        <taxon>Flavobacteriales</taxon>
        <taxon>Flavobacteriaceae</taxon>
        <taxon>Flavobacterium</taxon>
    </lineage>
</organism>
<comment type="caution">
    <text evidence="1">The sequence shown here is derived from an EMBL/GenBank/DDBJ whole genome shotgun (WGS) entry which is preliminary data.</text>
</comment>
<evidence type="ECO:0000313" key="1">
    <source>
        <dbReference type="EMBL" id="MEL1242876.1"/>
    </source>
</evidence>
<evidence type="ECO:0000313" key="2">
    <source>
        <dbReference type="Proteomes" id="UP001464555"/>
    </source>
</evidence>